<dbReference type="EMBL" id="JBIYDN010000050">
    <property type="protein sequence ID" value="MFK4448418.1"/>
    <property type="molecule type" value="Genomic_DNA"/>
</dbReference>
<organism evidence="2 3">
    <name type="scientific">Caballeronia udeis</name>
    <dbReference type="NCBI Taxonomy" id="1232866"/>
    <lineage>
        <taxon>Bacteria</taxon>
        <taxon>Pseudomonadati</taxon>
        <taxon>Pseudomonadota</taxon>
        <taxon>Betaproteobacteria</taxon>
        <taxon>Burkholderiales</taxon>
        <taxon>Burkholderiaceae</taxon>
        <taxon>Caballeronia</taxon>
    </lineage>
</organism>
<comment type="caution">
    <text evidence="2">The sequence shown here is derived from an EMBL/GenBank/DDBJ whole genome shotgun (WGS) entry which is preliminary data.</text>
</comment>
<evidence type="ECO:0000313" key="3">
    <source>
        <dbReference type="Proteomes" id="UP001620514"/>
    </source>
</evidence>
<name>A0ABW8MXH4_9BURK</name>
<evidence type="ECO:0000256" key="1">
    <source>
        <dbReference type="SAM" id="MobiDB-lite"/>
    </source>
</evidence>
<proteinExistence type="predicted"/>
<evidence type="ECO:0008006" key="4">
    <source>
        <dbReference type="Google" id="ProtNLM"/>
    </source>
</evidence>
<feature type="region of interest" description="Disordered" evidence="1">
    <location>
        <begin position="66"/>
        <end position="87"/>
    </location>
</feature>
<dbReference type="Proteomes" id="UP001620514">
    <property type="component" value="Unassembled WGS sequence"/>
</dbReference>
<accession>A0ABW8MXH4</accession>
<reference evidence="2 3" key="1">
    <citation type="submission" date="2024-11" db="EMBL/GenBank/DDBJ databases">
        <title>Using genomics to understand microbial adaptation to soil warming.</title>
        <authorList>
            <person name="Deangelis K.M. PhD."/>
        </authorList>
    </citation>
    <scope>NUCLEOTIDE SEQUENCE [LARGE SCALE GENOMIC DNA]</scope>
    <source>
        <strain evidence="2 3">GAS97</strain>
    </source>
</reference>
<sequence length="87" mass="9995">MHFNWTGIQRSRRTCTPTHGTQDFAIENAYGWVARNMLMKSFEGKVAAITGQIYLLWFHRKMQERGPMKPHSARPAQAAYSTPKDIA</sequence>
<evidence type="ECO:0000313" key="2">
    <source>
        <dbReference type="EMBL" id="MFK4448418.1"/>
    </source>
</evidence>
<protein>
    <recommendedName>
        <fullName evidence="4">Transposase</fullName>
    </recommendedName>
</protein>
<gene>
    <name evidence="2" type="ORF">ABH943_008462</name>
</gene>
<keyword evidence="3" id="KW-1185">Reference proteome</keyword>